<organism evidence="1 2">
    <name type="scientific">Pseudocercospora eumusae</name>
    <dbReference type="NCBI Taxonomy" id="321146"/>
    <lineage>
        <taxon>Eukaryota</taxon>
        <taxon>Fungi</taxon>
        <taxon>Dikarya</taxon>
        <taxon>Ascomycota</taxon>
        <taxon>Pezizomycotina</taxon>
        <taxon>Dothideomycetes</taxon>
        <taxon>Dothideomycetidae</taxon>
        <taxon>Mycosphaerellales</taxon>
        <taxon>Mycosphaerellaceae</taxon>
        <taxon>Pseudocercospora</taxon>
    </lineage>
</organism>
<dbReference type="STRING" id="321146.A0A139GU03"/>
<reference evidence="1 2" key="1">
    <citation type="submission" date="2015-07" db="EMBL/GenBank/DDBJ databases">
        <title>Comparative genomics of the Sigatoka disease complex on banana suggests a link between parallel evolutionary changes in Pseudocercospora fijiensis and Pseudocercospora eumusae and increased virulence on the banana host.</title>
        <authorList>
            <person name="Chang T.-C."/>
            <person name="Salvucci A."/>
            <person name="Crous P.W."/>
            <person name="Stergiopoulos I."/>
        </authorList>
    </citation>
    <scope>NUCLEOTIDE SEQUENCE [LARGE SCALE GENOMIC DNA]</scope>
    <source>
        <strain evidence="1 2">CBS 114824</strain>
    </source>
</reference>
<dbReference type="EMBL" id="LFZN01000412">
    <property type="protein sequence ID" value="KXS93665.1"/>
    <property type="molecule type" value="Genomic_DNA"/>
</dbReference>
<evidence type="ECO:0000313" key="1">
    <source>
        <dbReference type="EMBL" id="KXS93665.1"/>
    </source>
</evidence>
<accession>A0A139GU03</accession>
<dbReference type="Proteomes" id="UP000070133">
    <property type="component" value="Unassembled WGS sequence"/>
</dbReference>
<name>A0A139GU03_9PEZI</name>
<evidence type="ECO:0000313" key="2">
    <source>
        <dbReference type="Proteomes" id="UP000070133"/>
    </source>
</evidence>
<proteinExistence type="predicted"/>
<sequence length="184" mass="20332">MGPCRCFAAALEVSAKLNKLDSTIDTWSIEAYSRLLDLIREAVGVLQQYSTCRLCGDPVQFTLYTIIAQQATSCLNLALDPKMDDQLLVANTRACPTPGRTIKVKVGEYETRVPLDPKLKAALALVELEKLRAILPNLGQAFEANGVKQAKHVDDAVLKYQRRLVEETTRDIQDLKRGMKNGAA</sequence>
<keyword evidence="2" id="KW-1185">Reference proteome</keyword>
<protein>
    <submittedName>
        <fullName evidence="1">Uncharacterized protein</fullName>
    </submittedName>
</protein>
<dbReference type="AlphaFoldDB" id="A0A139GU03"/>
<gene>
    <name evidence="1" type="ORF">AC578_4839</name>
</gene>
<comment type="caution">
    <text evidence="1">The sequence shown here is derived from an EMBL/GenBank/DDBJ whole genome shotgun (WGS) entry which is preliminary data.</text>
</comment>